<evidence type="ECO:0000256" key="3">
    <source>
        <dbReference type="ARBA" id="ARBA00006003"/>
    </source>
</evidence>
<sequence>MSCLNSEQPAEGGEMLPDLAMVYSDEDSLEHVKMFQMSTKTLWLWLLLVFLLLTYYKGTNKSSNSSMLPCGGLLTQHKWERLNLNISRQTHLFLEMKDFFWHKHLSNQTLPYGIKGNELLLLKIISKVQINYVPDNIENLRCRTCVVVGNGFSIKNTSLGSAIDKHHVVIRLNDSPVRGYEEDVGGKTTMRLFYPESATYNPNLQNNPDTLMVLVPFKQEDLHWLKAIVYKEKIVSKGFWKHPPLKWLGDISKIRVLDPHYLHQTADRLLHIPLHSNNRKPVHPTTGILAVFVALNYCDVVHIAGFGYPSSKNQNHRIHYFGYDTIKSMKNSYHDVQHEADALKRLEDLGAIVFLHPHT</sequence>
<dbReference type="InterPro" id="IPR038578">
    <property type="entry name" value="GT29-like_sf"/>
</dbReference>
<comment type="catalytic activity">
    <reaction evidence="24">
        <text>a neolactoside nLc4Cer + CMP-N-acetyl-beta-neuraminate = a neolactoside IV(3)-alpha-NeuAc-nLc4Cer + CMP + H(+)</text>
        <dbReference type="Rhea" id="RHEA:65432"/>
        <dbReference type="ChEBI" id="CHEBI:15378"/>
        <dbReference type="ChEBI" id="CHEBI:57812"/>
        <dbReference type="ChEBI" id="CHEBI:60377"/>
        <dbReference type="ChEBI" id="CHEBI:90376"/>
        <dbReference type="ChEBI" id="CHEBI:90390"/>
    </reaction>
    <physiologicalReaction direction="left-to-right" evidence="24">
        <dbReference type="Rhea" id="RHEA:65433"/>
    </physiologicalReaction>
</comment>
<protein>
    <recommendedName>
        <fullName evidence="27">CMP-N-acetylneuraminate-beta-galactosamide-alpha-2,3-sialyltransferase 4</fullName>
        <ecNumber evidence="16">2.4.3.2</ecNumber>
        <ecNumber evidence="17">2.4.3.4</ecNumber>
        <ecNumber evidence="23">2.4.3.6</ecNumber>
    </recommendedName>
    <alternativeName>
        <fullName evidence="28">Alpha 2,3-sialyltransferase IV</fullName>
    </alternativeName>
    <alternativeName>
        <fullName evidence="18">Gal-beta-1,3-GalNAc-alpha-2,3-sialyltransferase</fullName>
    </alternativeName>
    <alternativeName>
        <fullName evidence="30">Gal-beta-1,4-GlcNAc-alpha-2,3-sialyltransferase</fullName>
    </alternativeName>
    <alternativeName>
        <fullName evidence="29">N-acetyllactosaminide alpha-2,3-sialyltransferase</fullName>
    </alternativeName>
    <alternativeName>
        <fullName evidence="31">ST3Gal IV</fullName>
    </alternativeName>
    <alternativeName>
        <fullName evidence="32">Sialyltransferase 4C</fullName>
    </alternativeName>
</protein>
<dbReference type="GO" id="GO:0009247">
    <property type="term" value="P:glycolipid biosynthetic process"/>
    <property type="evidence" value="ECO:0007669"/>
    <property type="project" value="TreeGrafter"/>
</dbReference>
<organism evidence="35 36">
    <name type="scientific">Merluccius polli</name>
    <name type="common">Benguela hake</name>
    <name type="synonym">Merluccius cadenati</name>
    <dbReference type="NCBI Taxonomy" id="89951"/>
    <lineage>
        <taxon>Eukaryota</taxon>
        <taxon>Metazoa</taxon>
        <taxon>Chordata</taxon>
        <taxon>Craniata</taxon>
        <taxon>Vertebrata</taxon>
        <taxon>Euteleostomi</taxon>
        <taxon>Actinopterygii</taxon>
        <taxon>Neopterygii</taxon>
        <taxon>Teleostei</taxon>
        <taxon>Neoteleostei</taxon>
        <taxon>Acanthomorphata</taxon>
        <taxon>Zeiogadaria</taxon>
        <taxon>Gadariae</taxon>
        <taxon>Gadiformes</taxon>
        <taxon>Gadoidei</taxon>
        <taxon>Merlucciidae</taxon>
        <taxon>Merluccius</taxon>
    </lineage>
</organism>
<comment type="catalytic activity">
    <reaction evidence="26">
        <text>a ganglioside GT1c (d18:1(4E)) + CMP-N-acetyl-beta-neuraminate = a ganglioside GQ1c (d18:1(4E)) + CMP + H(+)</text>
        <dbReference type="Rhea" id="RHEA:47588"/>
        <dbReference type="ChEBI" id="CHEBI:15378"/>
        <dbReference type="ChEBI" id="CHEBI:57812"/>
        <dbReference type="ChEBI" id="CHEBI:60377"/>
        <dbReference type="ChEBI" id="CHEBI:87789"/>
        <dbReference type="ChEBI" id="CHEBI:87791"/>
    </reaction>
    <physiologicalReaction direction="left-to-right" evidence="26">
        <dbReference type="Rhea" id="RHEA:47589"/>
    </physiologicalReaction>
</comment>
<comment type="catalytic activity">
    <reaction evidence="22">
        <text>a beta-D-galactosyl-(1-&gt;4)-N-acetyl-beta-D-glucosaminyl derivative + CMP-N-acetyl-beta-neuraminate = an N-acetyl-alpha-neuraminyl-(2-&gt;3)-beta-D-galactosyl-(1-&gt;4)-N-acetyl-beta-D-glucosaminyl derivative + CMP + H(+)</text>
        <dbReference type="Rhea" id="RHEA:52316"/>
        <dbReference type="ChEBI" id="CHEBI:15378"/>
        <dbReference type="ChEBI" id="CHEBI:57812"/>
        <dbReference type="ChEBI" id="CHEBI:60377"/>
        <dbReference type="ChEBI" id="CHEBI:133507"/>
        <dbReference type="ChEBI" id="CHEBI:136545"/>
        <dbReference type="EC" id="2.4.3.6"/>
    </reaction>
    <physiologicalReaction direction="left-to-right" evidence="22">
        <dbReference type="Rhea" id="RHEA:52317"/>
    </physiologicalReaction>
</comment>
<dbReference type="GO" id="GO:0008118">
    <property type="term" value="F:N-acetyllactosaminide alpha-2,3-sialyltransferase activity"/>
    <property type="evidence" value="ECO:0007669"/>
    <property type="project" value="UniProtKB-EC"/>
</dbReference>
<dbReference type="InterPro" id="IPR001675">
    <property type="entry name" value="Glyco_trans_29"/>
</dbReference>
<evidence type="ECO:0000256" key="14">
    <source>
        <dbReference type="ARBA" id="ARBA00036292"/>
    </source>
</evidence>
<dbReference type="GO" id="GO:0032580">
    <property type="term" value="C:Golgi cisterna membrane"/>
    <property type="evidence" value="ECO:0007669"/>
    <property type="project" value="UniProtKB-SubCell"/>
</dbReference>
<comment type="catalytic activity">
    <reaction evidence="19">
        <text>a ganglioside GA1 (d18:1(4E)) + CMP-N-acetyl-beta-neuraminate = a ganglioside GM1b (d18:1(4E)) + CMP + H(+)</text>
        <dbReference type="Rhea" id="RHEA:47560"/>
        <dbReference type="ChEBI" id="CHEBI:15378"/>
        <dbReference type="ChEBI" id="CHEBI:27938"/>
        <dbReference type="ChEBI" id="CHEBI:57812"/>
        <dbReference type="ChEBI" id="CHEBI:60377"/>
        <dbReference type="ChEBI" id="CHEBI:78568"/>
    </reaction>
    <physiologicalReaction direction="left-to-right" evidence="19">
        <dbReference type="Rhea" id="RHEA:47561"/>
    </physiologicalReaction>
</comment>
<dbReference type="Proteomes" id="UP001174136">
    <property type="component" value="Unassembled WGS sequence"/>
</dbReference>
<evidence type="ECO:0000256" key="24">
    <source>
        <dbReference type="ARBA" id="ARBA00051076"/>
    </source>
</evidence>
<dbReference type="GO" id="GO:0000139">
    <property type="term" value="C:Golgi membrane"/>
    <property type="evidence" value="ECO:0007669"/>
    <property type="project" value="UniProtKB-SubCell"/>
</dbReference>
<evidence type="ECO:0000256" key="33">
    <source>
        <dbReference type="PIRSR" id="PIRSR005557-2"/>
    </source>
</evidence>
<evidence type="ECO:0000313" key="35">
    <source>
        <dbReference type="EMBL" id="KAK0149842.1"/>
    </source>
</evidence>
<dbReference type="GO" id="GO:0003836">
    <property type="term" value="F:beta-galactoside (CMP) alpha-2,3-sialyltransferase activity"/>
    <property type="evidence" value="ECO:0007669"/>
    <property type="project" value="UniProtKB-EC"/>
</dbReference>
<evidence type="ECO:0000256" key="28">
    <source>
        <dbReference type="ARBA" id="ARBA00075868"/>
    </source>
</evidence>
<evidence type="ECO:0000256" key="15">
    <source>
        <dbReference type="ARBA" id="ARBA00037859"/>
    </source>
</evidence>
<comment type="caution">
    <text evidence="35">The sequence shown here is derived from an EMBL/GenBank/DDBJ whole genome shotgun (WGS) entry which is preliminary data.</text>
</comment>
<keyword evidence="5" id="KW-0808">Transferase</keyword>
<dbReference type="GO" id="GO:0047288">
    <property type="term" value="F:beta-D-galactosyl-(1-&gt;3)-N-acetyl-beta-D-galactosaminide alpha-2,3- sialyltransferase"/>
    <property type="evidence" value="ECO:0007669"/>
    <property type="project" value="UniProtKB-EC"/>
</dbReference>
<keyword evidence="7" id="KW-0735">Signal-anchor</keyword>
<comment type="subcellular location">
    <subcellularLocation>
        <location evidence="1">Golgi apparatus membrane</location>
        <topology evidence="1">Single-pass type II membrane protein</topology>
    </subcellularLocation>
    <subcellularLocation>
        <location evidence="15">Golgi apparatus</location>
        <location evidence="15">Golgi stack membrane</location>
    </subcellularLocation>
</comment>
<evidence type="ECO:0000256" key="2">
    <source>
        <dbReference type="ARBA" id="ARBA00004922"/>
    </source>
</evidence>
<evidence type="ECO:0000256" key="9">
    <source>
        <dbReference type="ARBA" id="ARBA00023034"/>
    </source>
</evidence>
<proteinExistence type="inferred from homology"/>
<feature type="transmembrane region" description="Helical" evidence="34">
    <location>
        <begin position="42"/>
        <end position="58"/>
    </location>
</feature>
<evidence type="ECO:0000256" key="19">
    <source>
        <dbReference type="ARBA" id="ARBA00043673"/>
    </source>
</evidence>
<evidence type="ECO:0000313" key="36">
    <source>
        <dbReference type="Proteomes" id="UP001174136"/>
    </source>
</evidence>
<evidence type="ECO:0000256" key="8">
    <source>
        <dbReference type="ARBA" id="ARBA00022989"/>
    </source>
</evidence>
<evidence type="ECO:0000256" key="7">
    <source>
        <dbReference type="ARBA" id="ARBA00022968"/>
    </source>
</evidence>
<evidence type="ECO:0000256" key="17">
    <source>
        <dbReference type="ARBA" id="ARBA00039107"/>
    </source>
</evidence>
<comment type="pathway">
    <text evidence="2">Protein modification; protein glycosylation.</text>
</comment>
<keyword evidence="9" id="KW-0333">Golgi apparatus</keyword>
<evidence type="ECO:0000256" key="27">
    <source>
        <dbReference type="ARBA" id="ARBA00072813"/>
    </source>
</evidence>
<evidence type="ECO:0000256" key="12">
    <source>
        <dbReference type="ARBA" id="ARBA00023157"/>
    </source>
</evidence>
<dbReference type="EMBL" id="JAOPHQ010001713">
    <property type="protein sequence ID" value="KAK0149842.1"/>
    <property type="molecule type" value="Genomic_DNA"/>
</dbReference>
<keyword evidence="13" id="KW-0325">Glycoprotein</keyword>
<keyword evidence="4" id="KW-0328">Glycosyltransferase</keyword>
<dbReference type="EC" id="2.4.3.4" evidence="17"/>
<keyword evidence="36" id="KW-1185">Reference proteome</keyword>
<evidence type="ECO:0000256" key="10">
    <source>
        <dbReference type="ARBA" id="ARBA00023098"/>
    </source>
</evidence>
<evidence type="ECO:0000256" key="34">
    <source>
        <dbReference type="SAM" id="Phobius"/>
    </source>
</evidence>
<comment type="catalytic activity">
    <reaction evidence="21">
        <text>a neolactoside nLc4Cer(d18:1(4E)) + CMP-N-acetyl-beta-neuraminate = a neolactoside IV(3)-alpha-NeuAc-nLc4Cer(d18:1(4E)) + CMP + H(+)</text>
        <dbReference type="Rhea" id="RHEA:18913"/>
        <dbReference type="ChEBI" id="CHEBI:15378"/>
        <dbReference type="ChEBI" id="CHEBI:17006"/>
        <dbReference type="ChEBI" id="CHEBI:57812"/>
        <dbReference type="ChEBI" id="CHEBI:58665"/>
        <dbReference type="ChEBI" id="CHEBI:60377"/>
        <dbReference type="EC" id="2.4.3.6"/>
    </reaction>
    <physiologicalReaction direction="left-to-right" evidence="21">
        <dbReference type="Rhea" id="RHEA:18914"/>
    </physiologicalReaction>
</comment>
<keyword evidence="12" id="KW-1015">Disulfide bond</keyword>
<dbReference type="Gene3D" id="3.90.1480.20">
    <property type="entry name" value="Glycosyl transferase family 29"/>
    <property type="match status" value="1"/>
</dbReference>
<comment type="catalytic activity">
    <reaction evidence="14">
        <text>a beta-D-galactosyl-(1-&gt;3)-N-acetyl-alpha-D-galactosaminyl derivative + CMP-N-acetyl-beta-neuraminate = an N-acetyl-alpha-neuraminyl-(2-&gt;3)-beta-D-galactosyl-(1-&gt;3)-N-acetyl-alpha-D-galactosaminyl derivative + CMP + H(+)</text>
        <dbReference type="Rhea" id="RHEA:21616"/>
        <dbReference type="ChEBI" id="CHEBI:15378"/>
        <dbReference type="ChEBI" id="CHEBI:57812"/>
        <dbReference type="ChEBI" id="CHEBI:60377"/>
        <dbReference type="ChEBI" id="CHEBI:133470"/>
        <dbReference type="ChEBI" id="CHEBI:139596"/>
        <dbReference type="EC" id="2.4.3.4"/>
    </reaction>
    <physiologicalReaction direction="left-to-right" evidence="14">
        <dbReference type="Rhea" id="RHEA:21617"/>
    </physiologicalReaction>
</comment>
<dbReference type="PANTHER" id="PTHR13713:SF95">
    <property type="entry name" value="CMP-N-ACETYLNEURAMINATE-BETA-GALACTOSAMIDE- ALPHA-2,3-SIALYLTRANSFERASE 4 ISOFORM 1"/>
    <property type="match status" value="1"/>
</dbReference>
<comment type="similarity">
    <text evidence="3">Belongs to the glycosyltransferase 29 family.</text>
</comment>
<evidence type="ECO:0000256" key="30">
    <source>
        <dbReference type="ARBA" id="ARBA00076532"/>
    </source>
</evidence>
<dbReference type="InterPro" id="IPR051142">
    <property type="entry name" value="Glycosyltransferase_29"/>
</dbReference>
<evidence type="ECO:0000256" key="29">
    <source>
        <dbReference type="ARBA" id="ARBA00076295"/>
    </source>
</evidence>
<accession>A0AA47P813</accession>
<evidence type="ECO:0000256" key="6">
    <source>
        <dbReference type="ARBA" id="ARBA00022692"/>
    </source>
</evidence>
<dbReference type="Pfam" id="PF00777">
    <property type="entry name" value="Glyco_transf_29"/>
    <property type="match status" value="1"/>
</dbReference>
<name>A0AA47P813_MERPO</name>
<evidence type="ECO:0000256" key="26">
    <source>
        <dbReference type="ARBA" id="ARBA00052660"/>
    </source>
</evidence>
<evidence type="ECO:0000256" key="1">
    <source>
        <dbReference type="ARBA" id="ARBA00004323"/>
    </source>
</evidence>
<keyword evidence="8 34" id="KW-1133">Transmembrane helix</keyword>
<evidence type="ECO:0000256" key="13">
    <source>
        <dbReference type="ARBA" id="ARBA00023180"/>
    </source>
</evidence>
<evidence type="ECO:0000256" key="4">
    <source>
        <dbReference type="ARBA" id="ARBA00022676"/>
    </source>
</evidence>
<evidence type="ECO:0000256" key="11">
    <source>
        <dbReference type="ARBA" id="ARBA00023136"/>
    </source>
</evidence>
<dbReference type="PANTHER" id="PTHR13713">
    <property type="entry name" value="SIALYLTRANSFERASE"/>
    <property type="match status" value="1"/>
</dbReference>
<dbReference type="EC" id="2.4.3.2" evidence="16"/>
<evidence type="ECO:0000256" key="16">
    <source>
        <dbReference type="ARBA" id="ARBA00039106"/>
    </source>
</evidence>
<evidence type="ECO:0000256" key="21">
    <source>
        <dbReference type="ARBA" id="ARBA00048162"/>
    </source>
</evidence>
<evidence type="ECO:0000256" key="25">
    <source>
        <dbReference type="ARBA" id="ARBA00051975"/>
    </source>
</evidence>
<evidence type="ECO:0000256" key="22">
    <source>
        <dbReference type="ARBA" id="ARBA00049294"/>
    </source>
</evidence>
<gene>
    <name evidence="35" type="primary">ST3GAL4</name>
    <name evidence="35" type="ORF">N1851_009392</name>
</gene>
<comment type="catalytic activity">
    <reaction evidence="20">
        <text>a ganglioside GM1 (d18:1(4E)) + CMP-N-acetyl-beta-neuraminate = a ganglioside GD1a (d18:1(4E)) + CMP + H(+)</text>
        <dbReference type="Rhea" id="RHEA:18021"/>
        <dbReference type="ChEBI" id="CHEBI:15378"/>
        <dbReference type="ChEBI" id="CHEBI:57812"/>
        <dbReference type="ChEBI" id="CHEBI:60377"/>
        <dbReference type="ChEBI" id="CHEBI:77709"/>
        <dbReference type="ChEBI" id="CHEBI:78445"/>
        <dbReference type="EC" id="2.4.3.2"/>
    </reaction>
    <physiologicalReaction direction="left-to-right" evidence="20">
        <dbReference type="Rhea" id="RHEA:18022"/>
    </physiologicalReaction>
</comment>
<feature type="disulfide bond" evidence="33">
    <location>
        <begin position="145"/>
        <end position="298"/>
    </location>
</feature>
<evidence type="ECO:0000256" key="20">
    <source>
        <dbReference type="ARBA" id="ARBA00043773"/>
    </source>
</evidence>
<evidence type="ECO:0000256" key="23">
    <source>
        <dbReference type="ARBA" id="ARBA00049726"/>
    </source>
</evidence>
<dbReference type="AlphaFoldDB" id="A0AA47P813"/>
<reference evidence="35" key="1">
    <citation type="journal article" date="2023" name="Front. Mar. Sci.">
        <title>A new Merluccius polli reference genome to investigate the effects of global change in West African waters.</title>
        <authorList>
            <person name="Mateo J.L."/>
            <person name="Blanco-Fernandez C."/>
            <person name="Garcia-Vazquez E."/>
            <person name="Machado-Schiaffino G."/>
        </authorList>
    </citation>
    <scope>NUCLEOTIDE SEQUENCE</scope>
    <source>
        <strain evidence="35">C29</strain>
        <tissue evidence="35">Fin</tissue>
    </source>
</reference>
<evidence type="ECO:0000256" key="18">
    <source>
        <dbReference type="ARBA" id="ARBA00042448"/>
    </source>
</evidence>
<comment type="catalytic activity">
    <reaction evidence="25">
        <text>a beta-D-galactosyl-(1-&gt;3)-N-acetyl-beta-D-galactosaminyl derivative + CMP-N-acetyl-beta-neuraminate = an N-acetyl-alpha-neuraminyl-(2-&gt;3)-beta-D-galactosyl-(1-&gt;3)-N-acetyl-beta-D-galactosaminyl derivative + CMP + H(+)</text>
        <dbReference type="Rhea" id="RHEA:52380"/>
        <dbReference type="ChEBI" id="CHEBI:15378"/>
        <dbReference type="ChEBI" id="CHEBI:57812"/>
        <dbReference type="ChEBI" id="CHEBI:60377"/>
        <dbReference type="ChEBI" id="CHEBI:136588"/>
        <dbReference type="ChEBI" id="CHEBI:136589"/>
        <dbReference type="EC" id="2.4.3.2"/>
    </reaction>
    <physiologicalReaction direction="left-to-right" evidence="25">
        <dbReference type="Rhea" id="RHEA:52381"/>
    </physiologicalReaction>
</comment>
<keyword evidence="11 34" id="KW-0472">Membrane</keyword>
<evidence type="ECO:0000256" key="5">
    <source>
        <dbReference type="ARBA" id="ARBA00022679"/>
    </source>
</evidence>
<evidence type="ECO:0000256" key="31">
    <source>
        <dbReference type="ARBA" id="ARBA00081234"/>
    </source>
</evidence>
<dbReference type="EC" id="2.4.3.6" evidence="23"/>
<keyword evidence="6 34" id="KW-0812">Transmembrane</keyword>
<evidence type="ECO:0000256" key="32">
    <source>
        <dbReference type="ARBA" id="ARBA00082801"/>
    </source>
</evidence>
<keyword evidence="10" id="KW-0443">Lipid metabolism</keyword>
<dbReference type="FunFam" id="3.90.1480.20:FF:000005">
    <property type="entry name" value="ST3 beta-galactoside alpha-2,3-sialyltransferase 4"/>
    <property type="match status" value="1"/>
</dbReference>